<gene>
    <name evidence="1" type="ORF">PM2_086</name>
</gene>
<dbReference type="RefSeq" id="YP_009211507.1">
    <property type="nucleotide sequence ID" value="NC_028940.1"/>
</dbReference>
<proteinExistence type="predicted"/>
<keyword evidence="2" id="KW-1185">Reference proteome</keyword>
<organism evidence="1 2">
    <name type="scientific">Pectobacterium bacteriophage PM2</name>
    <dbReference type="NCBI Taxonomy" id="1429794"/>
    <lineage>
        <taxon>Viruses</taxon>
        <taxon>Duplodnaviria</taxon>
        <taxon>Heunggongvirae</taxon>
        <taxon>Uroviricota</taxon>
        <taxon>Caudoviricetes</taxon>
        <taxon>Pantevenvirales</taxon>
        <taxon>Straboviridae</taxon>
        <taxon>Tevenvirinae</taxon>
        <taxon>Mosugukvirus</taxon>
        <taxon>Mosugukvirus pm2</taxon>
    </lineage>
</organism>
<sequence length="88" mass="10354">MAKAKRKEYMIAAEKAMYLVINAYFEEYGEMPANYSVLKSAQTRAYNKSYHELHQLCADKLNIEYNAQLYHHPNFNLAMKDVLKEKLC</sequence>
<dbReference type="OrthoDB" id="21610at10239"/>
<name>A0A0A0Q0K8_9CAUD</name>
<dbReference type="Proteomes" id="UP000030739">
    <property type="component" value="Segment"/>
</dbReference>
<evidence type="ECO:0000313" key="2">
    <source>
        <dbReference type="Proteomes" id="UP000030739"/>
    </source>
</evidence>
<dbReference type="GeneID" id="26637979"/>
<protein>
    <submittedName>
        <fullName evidence="1">Uncharacterized protein</fullName>
    </submittedName>
</protein>
<accession>A0A0A0Q0K8</accession>
<reference evidence="1 2" key="1">
    <citation type="journal article" date="2015" name="Plant Pathol. J.">
        <title>Isolation and Genomic Characterization of the T4-Like Bacteriophage PM2 Infecting Pectobacterium carotovorum subsp. carotovorum.</title>
        <authorList>
            <person name="Lim J.A."/>
            <person name="Lee D.H."/>
            <person name="Heu S."/>
        </authorList>
    </citation>
    <scope>NUCLEOTIDE SEQUENCE [LARGE SCALE GENOMIC DNA]</scope>
</reference>
<dbReference type="EMBL" id="KF835987">
    <property type="protein sequence ID" value="AHY25048.1"/>
    <property type="molecule type" value="Genomic_DNA"/>
</dbReference>
<dbReference type="KEGG" id="vg:26637979"/>
<evidence type="ECO:0000313" key="1">
    <source>
        <dbReference type="EMBL" id="AHY25048.1"/>
    </source>
</evidence>